<accession>A0A386UPT5</accession>
<dbReference type="AlphaFoldDB" id="A0A386UPT5"/>
<proteinExistence type="predicted"/>
<feature type="region of interest" description="Disordered" evidence="1">
    <location>
        <begin position="19"/>
        <end position="44"/>
    </location>
</feature>
<name>A0A386UPT5_9RHOB</name>
<evidence type="ECO:0000256" key="1">
    <source>
        <dbReference type="SAM" id="MobiDB-lite"/>
    </source>
</evidence>
<dbReference type="EMBL" id="CP031078">
    <property type="protein sequence ID" value="AYF01822.1"/>
    <property type="molecule type" value="Genomic_DNA"/>
</dbReference>
<gene>
    <name evidence="2" type="ORF">PY32053_02209</name>
</gene>
<evidence type="ECO:0000313" key="3">
    <source>
        <dbReference type="Proteomes" id="UP000272010"/>
    </source>
</evidence>
<evidence type="ECO:0000313" key="2">
    <source>
        <dbReference type="EMBL" id="AYF01822.1"/>
    </source>
</evidence>
<protein>
    <submittedName>
        <fullName evidence="2">Uncharacterized protein</fullName>
    </submittedName>
</protein>
<dbReference type="Proteomes" id="UP000272010">
    <property type="component" value="Chromosome"/>
</dbReference>
<reference evidence="3" key="1">
    <citation type="submission" date="2018-07" db="EMBL/GenBank/DDBJ databases">
        <title>Genome Structure of the Opportunistic Pathogen Paracoccus yeei (Alphaproteobacteria) and Identification of Putative Virulence Factors.</title>
        <authorList>
            <person name="Lasek R."/>
            <person name="Szuplewska M."/>
            <person name="Mitura M."/>
            <person name="Decewicz P."/>
            <person name="Chmielowska C."/>
            <person name="Pawlot A."/>
            <person name="Sentkowska D."/>
            <person name="Czarnecki J."/>
            <person name="Bartosik D."/>
        </authorList>
    </citation>
    <scope>NUCLEOTIDE SEQUENCE [LARGE SCALE GENOMIC DNA]</scope>
    <source>
        <strain evidence="3">CCUG 32053</strain>
    </source>
</reference>
<organism evidence="2 3">
    <name type="scientific">Paracoccus yeei</name>
    <dbReference type="NCBI Taxonomy" id="147645"/>
    <lineage>
        <taxon>Bacteria</taxon>
        <taxon>Pseudomonadati</taxon>
        <taxon>Pseudomonadota</taxon>
        <taxon>Alphaproteobacteria</taxon>
        <taxon>Rhodobacterales</taxon>
        <taxon>Paracoccaceae</taxon>
        <taxon>Paracoccus</taxon>
    </lineage>
</organism>
<sequence length="44" mass="5074">MPALVLCVCRHRWARDQIGDRQRQSGTQFPHAPRLACRMQTQGP</sequence>